<dbReference type="EMBL" id="BGZK01000466">
    <property type="protein sequence ID" value="GBP45220.1"/>
    <property type="molecule type" value="Genomic_DNA"/>
</dbReference>
<accession>A0A4C1W2X8</accession>
<sequence length="115" mass="13398">MDSSRPDCGDEVRHLSHLVARRGETRIREVRSGTLNVCGRMDDKIDDVCELMKDRQLDILWMNEFKRKGSGGAIKHRYFEIYWFDVDQGQRRLSECVTGNKCVNPSLLLLRVKID</sequence>
<dbReference type="OrthoDB" id="418748at2759"/>
<gene>
    <name evidence="1" type="ORF">EVAR_25926_1</name>
</gene>
<dbReference type="Proteomes" id="UP000299102">
    <property type="component" value="Unassembled WGS sequence"/>
</dbReference>
<proteinExistence type="predicted"/>
<evidence type="ECO:0000313" key="2">
    <source>
        <dbReference type="Proteomes" id="UP000299102"/>
    </source>
</evidence>
<comment type="caution">
    <text evidence="1">The sequence shown here is derived from an EMBL/GenBank/DDBJ whole genome shotgun (WGS) entry which is preliminary data.</text>
</comment>
<name>A0A4C1W2X8_EUMVA</name>
<evidence type="ECO:0000313" key="1">
    <source>
        <dbReference type="EMBL" id="GBP45220.1"/>
    </source>
</evidence>
<protein>
    <recommendedName>
        <fullName evidence="3">Craniofacial development protein 2</fullName>
    </recommendedName>
</protein>
<keyword evidence="2" id="KW-1185">Reference proteome</keyword>
<reference evidence="1 2" key="1">
    <citation type="journal article" date="2019" name="Commun. Biol.">
        <title>The bagworm genome reveals a unique fibroin gene that provides high tensile strength.</title>
        <authorList>
            <person name="Kono N."/>
            <person name="Nakamura H."/>
            <person name="Ohtoshi R."/>
            <person name="Tomita M."/>
            <person name="Numata K."/>
            <person name="Arakawa K."/>
        </authorList>
    </citation>
    <scope>NUCLEOTIDE SEQUENCE [LARGE SCALE GENOMIC DNA]</scope>
</reference>
<organism evidence="1 2">
    <name type="scientific">Eumeta variegata</name>
    <name type="common">Bagworm moth</name>
    <name type="synonym">Eumeta japonica</name>
    <dbReference type="NCBI Taxonomy" id="151549"/>
    <lineage>
        <taxon>Eukaryota</taxon>
        <taxon>Metazoa</taxon>
        <taxon>Ecdysozoa</taxon>
        <taxon>Arthropoda</taxon>
        <taxon>Hexapoda</taxon>
        <taxon>Insecta</taxon>
        <taxon>Pterygota</taxon>
        <taxon>Neoptera</taxon>
        <taxon>Endopterygota</taxon>
        <taxon>Lepidoptera</taxon>
        <taxon>Glossata</taxon>
        <taxon>Ditrysia</taxon>
        <taxon>Tineoidea</taxon>
        <taxon>Psychidae</taxon>
        <taxon>Oiketicinae</taxon>
        <taxon>Eumeta</taxon>
    </lineage>
</organism>
<dbReference type="AlphaFoldDB" id="A0A4C1W2X8"/>
<evidence type="ECO:0008006" key="3">
    <source>
        <dbReference type="Google" id="ProtNLM"/>
    </source>
</evidence>